<gene>
    <name evidence="11" type="ORF">E2980_09095</name>
</gene>
<sequence>MQKFQILVVDDEWNMRNLLRIYLTKNGYEVTEAKNGHEALAFVANRAFDVIILDVMMPEMDGLEVCGKIRETKQTPILMLTARSEIKDKVYGINVGADDYLVKPFEPEELMARVFALIRRSHFSDTDAADIKAIKQGDLTIDPEGRQVLVQEQTVDFTPKEFELLHLFADQSKRAFSRESLLEHIWGADYFGDIRTVDTHIKNIRDKVRKAGLSFNPIQTVWGVGYKFQGPEECR</sequence>
<organism evidence="11 12">
    <name type="scientific">Cohnella luojiensis</name>
    <dbReference type="NCBI Taxonomy" id="652876"/>
    <lineage>
        <taxon>Bacteria</taxon>
        <taxon>Bacillati</taxon>
        <taxon>Bacillota</taxon>
        <taxon>Bacilli</taxon>
        <taxon>Bacillales</taxon>
        <taxon>Paenibacillaceae</taxon>
        <taxon>Cohnella</taxon>
    </lineage>
</organism>
<evidence type="ECO:0000256" key="8">
    <source>
        <dbReference type="PROSITE-ProRule" id="PRU01091"/>
    </source>
</evidence>
<evidence type="ECO:0000259" key="9">
    <source>
        <dbReference type="PROSITE" id="PS50110"/>
    </source>
</evidence>
<evidence type="ECO:0000256" key="2">
    <source>
        <dbReference type="ARBA" id="ARBA00022553"/>
    </source>
</evidence>
<dbReference type="PANTHER" id="PTHR48111">
    <property type="entry name" value="REGULATOR OF RPOS"/>
    <property type="match status" value="1"/>
</dbReference>
<dbReference type="CDD" id="cd17574">
    <property type="entry name" value="REC_OmpR"/>
    <property type="match status" value="1"/>
</dbReference>
<keyword evidence="3" id="KW-0902">Two-component regulatory system</keyword>
<dbReference type="EMBL" id="SOMN01000009">
    <property type="protein sequence ID" value="TFE27470.1"/>
    <property type="molecule type" value="Genomic_DNA"/>
</dbReference>
<feature type="domain" description="OmpR/PhoB-type" evidence="10">
    <location>
        <begin position="131"/>
        <end position="230"/>
    </location>
</feature>
<dbReference type="Gene3D" id="3.40.50.2300">
    <property type="match status" value="1"/>
</dbReference>
<dbReference type="InterPro" id="IPR001789">
    <property type="entry name" value="Sig_transdc_resp-reg_receiver"/>
</dbReference>
<dbReference type="Gene3D" id="1.10.10.10">
    <property type="entry name" value="Winged helix-like DNA-binding domain superfamily/Winged helix DNA-binding domain"/>
    <property type="match status" value="1"/>
</dbReference>
<dbReference type="Gene3D" id="6.10.250.690">
    <property type="match status" value="1"/>
</dbReference>
<dbReference type="OrthoDB" id="9790442at2"/>
<evidence type="ECO:0000256" key="3">
    <source>
        <dbReference type="ARBA" id="ARBA00023012"/>
    </source>
</evidence>
<evidence type="ECO:0000256" key="5">
    <source>
        <dbReference type="ARBA" id="ARBA00023125"/>
    </source>
</evidence>
<dbReference type="SUPFAM" id="SSF52172">
    <property type="entry name" value="CheY-like"/>
    <property type="match status" value="1"/>
</dbReference>
<dbReference type="InterPro" id="IPR001867">
    <property type="entry name" value="OmpR/PhoB-type_DNA-bd"/>
</dbReference>
<keyword evidence="5 8" id="KW-0238">DNA-binding</keyword>
<dbReference type="Pfam" id="PF00486">
    <property type="entry name" value="Trans_reg_C"/>
    <property type="match status" value="1"/>
</dbReference>
<comment type="caution">
    <text evidence="11">The sequence shown here is derived from an EMBL/GenBank/DDBJ whole genome shotgun (WGS) entry which is preliminary data.</text>
</comment>
<dbReference type="Proteomes" id="UP000297900">
    <property type="component" value="Unassembled WGS sequence"/>
</dbReference>
<feature type="DNA-binding region" description="OmpR/PhoB-type" evidence="8">
    <location>
        <begin position="131"/>
        <end position="230"/>
    </location>
</feature>
<comment type="subcellular location">
    <subcellularLocation>
        <location evidence="1">Cytoplasm</location>
    </subcellularLocation>
</comment>
<evidence type="ECO:0000256" key="1">
    <source>
        <dbReference type="ARBA" id="ARBA00004496"/>
    </source>
</evidence>
<keyword evidence="4" id="KW-0805">Transcription regulation</keyword>
<dbReference type="SMART" id="SM00862">
    <property type="entry name" value="Trans_reg_C"/>
    <property type="match status" value="1"/>
</dbReference>
<dbReference type="PROSITE" id="PS50110">
    <property type="entry name" value="RESPONSE_REGULATORY"/>
    <property type="match status" value="1"/>
</dbReference>
<feature type="domain" description="Response regulatory" evidence="9">
    <location>
        <begin position="5"/>
        <end position="118"/>
    </location>
</feature>
<dbReference type="InterPro" id="IPR011006">
    <property type="entry name" value="CheY-like_superfamily"/>
</dbReference>
<proteinExistence type="predicted"/>
<evidence type="ECO:0000259" key="10">
    <source>
        <dbReference type="PROSITE" id="PS51755"/>
    </source>
</evidence>
<dbReference type="Pfam" id="PF00072">
    <property type="entry name" value="Response_reg"/>
    <property type="match status" value="1"/>
</dbReference>
<dbReference type="GO" id="GO:0032993">
    <property type="term" value="C:protein-DNA complex"/>
    <property type="evidence" value="ECO:0007669"/>
    <property type="project" value="TreeGrafter"/>
</dbReference>
<dbReference type="GO" id="GO:0005829">
    <property type="term" value="C:cytosol"/>
    <property type="evidence" value="ECO:0007669"/>
    <property type="project" value="TreeGrafter"/>
</dbReference>
<feature type="modified residue" description="4-aspartylphosphate" evidence="7">
    <location>
        <position position="54"/>
    </location>
</feature>
<dbReference type="PANTHER" id="PTHR48111:SF1">
    <property type="entry name" value="TWO-COMPONENT RESPONSE REGULATOR ORR33"/>
    <property type="match status" value="1"/>
</dbReference>
<dbReference type="AlphaFoldDB" id="A0A4Y8M064"/>
<keyword evidence="6" id="KW-0804">Transcription</keyword>
<protein>
    <submittedName>
        <fullName evidence="11">Response regulator transcription factor</fullName>
    </submittedName>
</protein>
<evidence type="ECO:0000313" key="12">
    <source>
        <dbReference type="Proteomes" id="UP000297900"/>
    </source>
</evidence>
<keyword evidence="12" id="KW-1185">Reference proteome</keyword>
<evidence type="ECO:0000256" key="7">
    <source>
        <dbReference type="PROSITE-ProRule" id="PRU00169"/>
    </source>
</evidence>
<name>A0A4Y8M064_9BACL</name>
<dbReference type="PROSITE" id="PS51755">
    <property type="entry name" value="OMPR_PHOB"/>
    <property type="match status" value="1"/>
</dbReference>
<keyword evidence="2 7" id="KW-0597">Phosphoprotein</keyword>
<dbReference type="CDD" id="cd00383">
    <property type="entry name" value="trans_reg_C"/>
    <property type="match status" value="1"/>
</dbReference>
<dbReference type="InterPro" id="IPR036388">
    <property type="entry name" value="WH-like_DNA-bd_sf"/>
</dbReference>
<evidence type="ECO:0000256" key="6">
    <source>
        <dbReference type="ARBA" id="ARBA00023163"/>
    </source>
</evidence>
<dbReference type="SMART" id="SM00448">
    <property type="entry name" value="REC"/>
    <property type="match status" value="1"/>
</dbReference>
<dbReference type="FunFam" id="3.40.50.2300:FF:000001">
    <property type="entry name" value="DNA-binding response regulator PhoB"/>
    <property type="match status" value="1"/>
</dbReference>
<dbReference type="RefSeq" id="WP_135151879.1">
    <property type="nucleotide sequence ID" value="NZ_SOMN01000009.1"/>
</dbReference>
<dbReference type="GO" id="GO:0006355">
    <property type="term" value="P:regulation of DNA-templated transcription"/>
    <property type="evidence" value="ECO:0007669"/>
    <property type="project" value="InterPro"/>
</dbReference>
<dbReference type="InterPro" id="IPR039420">
    <property type="entry name" value="WalR-like"/>
</dbReference>
<dbReference type="GO" id="GO:0000156">
    <property type="term" value="F:phosphorelay response regulator activity"/>
    <property type="evidence" value="ECO:0007669"/>
    <property type="project" value="TreeGrafter"/>
</dbReference>
<dbReference type="GO" id="GO:0000976">
    <property type="term" value="F:transcription cis-regulatory region binding"/>
    <property type="evidence" value="ECO:0007669"/>
    <property type="project" value="TreeGrafter"/>
</dbReference>
<evidence type="ECO:0000256" key="4">
    <source>
        <dbReference type="ARBA" id="ARBA00023015"/>
    </source>
</evidence>
<accession>A0A4Y8M064</accession>
<dbReference type="FunFam" id="1.10.10.10:FF:000018">
    <property type="entry name" value="DNA-binding response regulator ResD"/>
    <property type="match status" value="1"/>
</dbReference>
<reference evidence="11 12" key="1">
    <citation type="submission" date="2019-03" db="EMBL/GenBank/DDBJ databases">
        <title>Cohnella endophytica sp. nov., a novel endophytic bacterium isolated from bark of Sonneratia apetala.</title>
        <authorList>
            <person name="Tuo L."/>
        </authorList>
    </citation>
    <scope>NUCLEOTIDE SEQUENCE [LARGE SCALE GENOMIC DNA]</scope>
    <source>
        <strain evidence="11 12">CCTCC AB 208254</strain>
    </source>
</reference>
<evidence type="ECO:0000313" key="11">
    <source>
        <dbReference type="EMBL" id="TFE27470.1"/>
    </source>
</evidence>